<accession>A0A1H9SPE7</accession>
<keyword evidence="2" id="KW-1185">Reference proteome</keyword>
<dbReference type="Pfam" id="PF09997">
    <property type="entry name" value="DUF2238"/>
    <property type="match status" value="1"/>
</dbReference>
<dbReference type="AlphaFoldDB" id="A0A1H9SPE7"/>
<dbReference type="InterPro" id="IPR014509">
    <property type="entry name" value="YjdF-like"/>
</dbReference>
<name>A0A1H9SPE7_9EURY</name>
<dbReference type="OrthoDB" id="313603at2157"/>
<reference evidence="2" key="1">
    <citation type="submission" date="2016-10" db="EMBL/GenBank/DDBJ databases">
        <authorList>
            <person name="Varghese N."/>
            <person name="Submissions S."/>
        </authorList>
    </citation>
    <scope>NUCLEOTIDE SEQUENCE [LARGE SCALE GENOMIC DNA]</scope>
    <source>
        <strain evidence="2">DSM 25055</strain>
    </source>
</reference>
<evidence type="ECO:0000313" key="2">
    <source>
        <dbReference type="Proteomes" id="UP000199114"/>
    </source>
</evidence>
<evidence type="ECO:0000313" key="1">
    <source>
        <dbReference type="EMBL" id="SER86273.1"/>
    </source>
</evidence>
<organism evidence="1 2">
    <name type="scientific">Natrinema salaciae</name>
    <dbReference type="NCBI Taxonomy" id="1186196"/>
    <lineage>
        <taxon>Archaea</taxon>
        <taxon>Methanobacteriati</taxon>
        <taxon>Methanobacteriota</taxon>
        <taxon>Stenosarchaea group</taxon>
        <taxon>Halobacteria</taxon>
        <taxon>Halobacteriales</taxon>
        <taxon>Natrialbaceae</taxon>
        <taxon>Natrinema</taxon>
    </lineage>
</organism>
<dbReference type="EMBL" id="FOFD01000009">
    <property type="protein sequence ID" value="SER86273.1"/>
    <property type="molecule type" value="Genomic_DNA"/>
</dbReference>
<dbReference type="RefSeq" id="WP_090622928.1">
    <property type="nucleotide sequence ID" value="NZ_FOFD01000009.1"/>
</dbReference>
<protein>
    <submittedName>
        <fullName evidence="1">Uncharacterized protein</fullName>
    </submittedName>
</protein>
<dbReference type="Proteomes" id="UP000199114">
    <property type="component" value="Unassembled WGS sequence"/>
</dbReference>
<proteinExistence type="predicted"/>
<gene>
    <name evidence="1" type="ORF">SAMN04489841_4733</name>
</gene>
<sequence>MDETAGRRTARGIRYALLAIFAVGVRRRDPGAAVNAVIAVIGTYLPDLAERAYGIELRPWQRAYVDIAMITHAIGMLGPYDDVWWWDHLTHAHSSSILGGAVFAISRRRGRDPGPRVVAAVACLGLLWEVVEYTIHATAKRLGFEPILVTYGPKDTLLDIGFNLLGAVLVLAFGDRVVGELEPDA</sequence>